<gene>
    <name evidence="1" type="ORF">MELLADRAFT_58890</name>
</gene>
<proteinExistence type="predicted"/>
<dbReference type="HOGENOM" id="CLU_1349208_0_0_1"/>
<protein>
    <submittedName>
        <fullName evidence="1">Uncharacterized protein</fullName>
    </submittedName>
</protein>
<organism evidence="2">
    <name type="scientific">Melampsora larici-populina (strain 98AG31 / pathotype 3-4-7)</name>
    <name type="common">Poplar leaf rust fungus</name>
    <dbReference type="NCBI Taxonomy" id="747676"/>
    <lineage>
        <taxon>Eukaryota</taxon>
        <taxon>Fungi</taxon>
        <taxon>Dikarya</taxon>
        <taxon>Basidiomycota</taxon>
        <taxon>Pucciniomycotina</taxon>
        <taxon>Pucciniomycetes</taxon>
        <taxon>Pucciniales</taxon>
        <taxon>Melampsoraceae</taxon>
        <taxon>Melampsora</taxon>
    </lineage>
</organism>
<dbReference type="KEGG" id="mlr:MELLADRAFT_58890"/>
<name>F4R6A7_MELLP</name>
<dbReference type="GeneID" id="18929250"/>
<dbReference type="AlphaFoldDB" id="F4R6A7"/>
<keyword evidence="2" id="KW-1185">Reference proteome</keyword>
<dbReference type="VEuPathDB" id="FungiDB:MELLADRAFT_58890"/>
<dbReference type="Proteomes" id="UP000001072">
    <property type="component" value="Unassembled WGS sequence"/>
</dbReference>
<sequence>MASNVVGSFLYDSEKIESSVKGSQSYDHPSYYIVWYHWKLFEELKSSIGKEIMWAFGSETPVSEEHIEGVKSELEKEQNGGNTLDKDSRTYLLNLIERKQLLEKVNDSFQALITDCEVSSDPGENCKESDSAESIISFKIRNNPGAYKLWETVMDHYGNMVVFVIKLDGKHKKWWESAKETVISRHQSVQKQGATLDWLKGFH</sequence>
<dbReference type="RefSeq" id="XP_007404871.1">
    <property type="nucleotide sequence ID" value="XM_007404809.1"/>
</dbReference>
<reference evidence="2" key="1">
    <citation type="journal article" date="2011" name="Proc. Natl. Acad. Sci. U.S.A.">
        <title>Obligate biotrophy features unraveled by the genomic analysis of rust fungi.</title>
        <authorList>
            <person name="Duplessis S."/>
            <person name="Cuomo C.A."/>
            <person name="Lin Y.-C."/>
            <person name="Aerts A."/>
            <person name="Tisserant E."/>
            <person name="Veneault-Fourrey C."/>
            <person name="Joly D.L."/>
            <person name="Hacquard S."/>
            <person name="Amselem J."/>
            <person name="Cantarel B.L."/>
            <person name="Chiu R."/>
            <person name="Coutinho P.M."/>
            <person name="Feau N."/>
            <person name="Field M."/>
            <person name="Frey P."/>
            <person name="Gelhaye E."/>
            <person name="Goldberg J."/>
            <person name="Grabherr M.G."/>
            <person name="Kodira C.D."/>
            <person name="Kohler A."/>
            <person name="Kuees U."/>
            <person name="Lindquist E.A."/>
            <person name="Lucas S.M."/>
            <person name="Mago R."/>
            <person name="Mauceli E."/>
            <person name="Morin E."/>
            <person name="Murat C."/>
            <person name="Pangilinan J.L."/>
            <person name="Park R."/>
            <person name="Pearson M."/>
            <person name="Quesneville H."/>
            <person name="Rouhier N."/>
            <person name="Sakthikumar S."/>
            <person name="Salamov A.A."/>
            <person name="Schmutz J."/>
            <person name="Selles B."/>
            <person name="Shapiro H."/>
            <person name="Tanguay P."/>
            <person name="Tuskan G.A."/>
            <person name="Henrissat B."/>
            <person name="Van de Peer Y."/>
            <person name="Rouze P."/>
            <person name="Ellis J.G."/>
            <person name="Dodds P.N."/>
            <person name="Schein J.E."/>
            <person name="Zhong S."/>
            <person name="Hamelin R.C."/>
            <person name="Grigoriev I.V."/>
            <person name="Szabo L.J."/>
            <person name="Martin F."/>
        </authorList>
    </citation>
    <scope>NUCLEOTIDE SEQUENCE [LARGE SCALE GENOMIC DNA]</scope>
    <source>
        <strain evidence="2">98AG31 / pathotype 3-4-7</strain>
    </source>
</reference>
<evidence type="ECO:0000313" key="1">
    <source>
        <dbReference type="EMBL" id="EGG12496.1"/>
    </source>
</evidence>
<evidence type="ECO:0000313" key="2">
    <source>
        <dbReference type="Proteomes" id="UP000001072"/>
    </source>
</evidence>
<dbReference type="EMBL" id="GL883091">
    <property type="protein sequence ID" value="EGG12496.1"/>
    <property type="molecule type" value="Genomic_DNA"/>
</dbReference>
<dbReference type="InParanoid" id="F4R6A7"/>
<accession>F4R6A7</accession>